<accession>A0A2A7SJC3</accession>
<organism evidence="1 2">
    <name type="scientific">Burkholderia gladioli</name>
    <name type="common">Pseudomonas marginata</name>
    <name type="synonym">Phytomonas marginata</name>
    <dbReference type="NCBI Taxonomy" id="28095"/>
    <lineage>
        <taxon>Bacteria</taxon>
        <taxon>Pseudomonadati</taxon>
        <taxon>Pseudomonadota</taxon>
        <taxon>Betaproteobacteria</taxon>
        <taxon>Burkholderiales</taxon>
        <taxon>Burkholderiaceae</taxon>
        <taxon>Burkholderia</taxon>
    </lineage>
</organism>
<sequence>MDQLGSVSGVGYVRSVDAFDGHALLADLIGSEPRDHQEAAALFRLDGENLFANARLVAADHSLGAQASRFNEAGLRYAFDNGLSVTAGKRIDALDTSQAFFPLGFFQKRAASADIYDRYGDVEGTPLVDLKWAGETTTVQAIAGWNRSLRGDVDNRDVEGATQLLRVATNWDGGSASLLAGRHAAHGGTGGTLSLDVGKSSTVYASGWIERGTTRAVPRFLADGTPLDQADAYDLVDRRNDRQYMWRSALGLQSALPGNVSLIVEWSHDEARYDASQWRRIVNSINANHALLAAAPNLALAGLGATADAVSVDGSLRDYLFVRAGKKIGHVEYSIRGIYSPQDKGLLTIAQVVADIGKRTSLDFALTHAFAGSGSEYRAVGLSTQIDAALRVRF</sequence>
<dbReference type="AlphaFoldDB" id="A0A2A7SJC3"/>
<reference evidence="2" key="1">
    <citation type="submission" date="2017-09" db="EMBL/GenBank/DDBJ databases">
        <title>FDA dAtabase for Regulatory Grade micrObial Sequences (FDA-ARGOS): Supporting development and validation of Infectious Disease Dx tests.</title>
        <authorList>
            <person name="Minogue T."/>
            <person name="Wolcott M."/>
            <person name="Wasieloski L."/>
            <person name="Aguilar W."/>
            <person name="Moore D."/>
            <person name="Tallon L."/>
            <person name="Sadzewicz L."/>
            <person name="Ott S."/>
            <person name="Zhao X."/>
            <person name="Nagaraj S."/>
            <person name="Vavikolanu K."/>
            <person name="Aluvathingal J."/>
            <person name="Nadendla S."/>
            <person name="Sichtig H."/>
        </authorList>
    </citation>
    <scope>NUCLEOTIDE SEQUENCE [LARGE SCALE GENOMIC DNA]</scope>
    <source>
        <strain evidence="2">FDAARGOS_390</strain>
    </source>
</reference>
<evidence type="ECO:0008006" key="3">
    <source>
        <dbReference type="Google" id="ProtNLM"/>
    </source>
</evidence>
<name>A0A2A7SJC3_BURGA</name>
<gene>
    <name evidence="1" type="ORF">CRM94_00185</name>
</gene>
<dbReference type="EMBL" id="PDDY01000001">
    <property type="protein sequence ID" value="PEH43529.1"/>
    <property type="molecule type" value="Genomic_DNA"/>
</dbReference>
<comment type="caution">
    <text evidence="1">The sequence shown here is derived from an EMBL/GenBank/DDBJ whole genome shotgun (WGS) entry which is preliminary data.</text>
</comment>
<protein>
    <recommendedName>
        <fullName evidence="3">Alginate export domain-containing protein</fullName>
    </recommendedName>
</protein>
<evidence type="ECO:0000313" key="1">
    <source>
        <dbReference type="EMBL" id="PEH43529.1"/>
    </source>
</evidence>
<dbReference type="Proteomes" id="UP000220629">
    <property type="component" value="Unassembled WGS sequence"/>
</dbReference>
<evidence type="ECO:0000313" key="2">
    <source>
        <dbReference type="Proteomes" id="UP000220629"/>
    </source>
</evidence>
<proteinExistence type="predicted"/>